<proteinExistence type="predicted"/>
<evidence type="ECO:0008006" key="5">
    <source>
        <dbReference type="Google" id="ProtNLM"/>
    </source>
</evidence>
<name>A0ABV2VXZ2_9ACTN</name>
<comment type="caution">
    <text evidence="3">The sequence shown here is derived from an EMBL/GenBank/DDBJ whole genome shotgun (WGS) entry which is preliminary data.</text>
</comment>
<gene>
    <name evidence="3" type="ORF">ABZ508_02055</name>
</gene>
<evidence type="ECO:0000313" key="4">
    <source>
        <dbReference type="Proteomes" id="UP001550378"/>
    </source>
</evidence>
<feature type="region of interest" description="Disordered" evidence="1">
    <location>
        <begin position="221"/>
        <end position="240"/>
    </location>
</feature>
<accession>A0ABV2VXZ2</accession>
<organism evidence="3 4">
    <name type="scientific">Streptomyces lavendulocolor</name>
    <dbReference type="NCBI Taxonomy" id="67316"/>
    <lineage>
        <taxon>Bacteria</taxon>
        <taxon>Bacillati</taxon>
        <taxon>Actinomycetota</taxon>
        <taxon>Actinomycetes</taxon>
        <taxon>Kitasatosporales</taxon>
        <taxon>Streptomycetaceae</taxon>
        <taxon>Streptomyces</taxon>
    </lineage>
</organism>
<keyword evidence="2" id="KW-1133">Transmembrane helix</keyword>
<keyword evidence="2" id="KW-0472">Membrane</keyword>
<evidence type="ECO:0000313" key="3">
    <source>
        <dbReference type="EMBL" id="MEU0706157.1"/>
    </source>
</evidence>
<dbReference type="RefSeq" id="WP_359655541.1">
    <property type="nucleotide sequence ID" value="NZ_JBEXZO010000022.1"/>
</dbReference>
<evidence type="ECO:0000256" key="2">
    <source>
        <dbReference type="SAM" id="Phobius"/>
    </source>
</evidence>
<reference evidence="3 4" key="1">
    <citation type="submission" date="2024-06" db="EMBL/GenBank/DDBJ databases">
        <title>The Natural Products Discovery Center: Release of the First 8490 Sequenced Strains for Exploring Actinobacteria Biosynthetic Diversity.</title>
        <authorList>
            <person name="Kalkreuter E."/>
            <person name="Kautsar S.A."/>
            <person name="Yang D."/>
            <person name="Bader C.D."/>
            <person name="Teijaro C.N."/>
            <person name="Fluegel L."/>
            <person name="Davis C.M."/>
            <person name="Simpson J.R."/>
            <person name="Lauterbach L."/>
            <person name="Steele A.D."/>
            <person name="Gui C."/>
            <person name="Meng S."/>
            <person name="Li G."/>
            <person name="Viehrig K."/>
            <person name="Ye F."/>
            <person name="Su P."/>
            <person name="Kiefer A.F."/>
            <person name="Nichols A."/>
            <person name="Cepeda A.J."/>
            <person name="Yan W."/>
            <person name="Fan B."/>
            <person name="Jiang Y."/>
            <person name="Adhikari A."/>
            <person name="Zheng C.-J."/>
            <person name="Schuster L."/>
            <person name="Cowan T.M."/>
            <person name="Smanski M.J."/>
            <person name="Chevrette M.G."/>
            <person name="De Carvalho L.P.S."/>
            <person name="Shen B."/>
        </authorList>
    </citation>
    <scope>NUCLEOTIDE SEQUENCE [LARGE SCALE GENOMIC DNA]</scope>
    <source>
        <strain evidence="3 4">NPDC006337</strain>
    </source>
</reference>
<protein>
    <recommendedName>
        <fullName evidence="5">Integral membrane protein</fullName>
    </recommendedName>
</protein>
<dbReference type="Proteomes" id="UP001550378">
    <property type="component" value="Unassembled WGS sequence"/>
</dbReference>
<sequence>MSAPSAGPRLLRAAVFTAVCLVLSALGHVLAACETVPWWTLALGFLCVFASVVPFAGRERSLPVIATALAGGQLGLHALFGLGQRQQLTVDIGERADDALIRMAAKLVCGAGASSLSPADAHRIVTRAGLDPATALPHAGHAGHAAEPAAGLWPSLPMVLGHLLAAVATGWLLRRGDLALLKLVRLSTRGAAGLAEGALVRALRATLALVRALAAGLPALPAGGPARPRTEDDPPPPAAADALQHTVIRRGPPAVLLYALAA</sequence>
<dbReference type="EMBL" id="JBEXZR010000001">
    <property type="protein sequence ID" value="MEU0706157.1"/>
    <property type="molecule type" value="Genomic_DNA"/>
</dbReference>
<keyword evidence="2" id="KW-0812">Transmembrane</keyword>
<feature type="transmembrane region" description="Helical" evidence="2">
    <location>
        <begin position="41"/>
        <end position="57"/>
    </location>
</feature>
<keyword evidence="4" id="KW-1185">Reference proteome</keyword>
<evidence type="ECO:0000256" key="1">
    <source>
        <dbReference type="SAM" id="MobiDB-lite"/>
    </source>
</evidence>